<keyword evidence="2" id="KW-1185">Reference proteome</keyword>
<comment type="caution">
    <text evidence="1">The sequence shown here is derived from an EMBL/GenBank/DDBJ whole genome shotgun (WGS) entry which is preliminary data.</text>
</comment>
<dbReference type="RefSeq" id="WP_238074068.1">
    <property type="nucleotide sequence ID" value="NZ_JAKNJB010000014.1"/>
</dbReference>
<proteinExistence type="predicted"/>
<gene>
    <name evidence="1" type="ORF">L0P79_09520</name>
</gene>
<sequence>MSKNIRITEPSQEMLDKIIQAREAIAAQKPRYIKCPYCQHNSIVVYEDTRGHVETKCKKCGKVTVFDVLSMRKIVFCLRQKEN</sequence>
<organism evidence="1 2">
    <name type="scientific">Intestinimonas massiliensis</name>
    <name type="common">ex Afouda et al. 2020</name>
    <dbReference type="NCBI Taxonomy" id="1673721"/>
    <lineage>
        <taxon>Bacteria</taxon>
        <taxon>Bacillati</taxon>
        <taxon>Bacillota</taxon>
        <taxon>Clostridia</taxon>
        <taxon>Eubacteriales</taxon>
        <taxon>Intestinimonas</taxon>
    </lineage>
</organism>
<dbReference type="Proteomes" id="UP001200313">
    <property type="component" value="Unassembled WGS sequence"/>
</dbReference>
<reference evidence="1 2" key="1">
    <citation type="submission" date="2022-01" db="EMBL/GenBank/DDBJ databases">
        <title>Collection of gut derived symbiotic bacterial strains cultured from healthy donors.</title>
        <authorList>
            <person name="Lin H."/>
            <person name="Kohout C."/>
            <person name="Waligurski E."/>
            <person name="Pamer E.G."/>
        </authorList>
    </citation>
    <scope>NUCLEOTIDE SEQUENCE [LARGE SCALE GENOMIC DNA]</scope>
    <source>
        <strain evidence="1 2">DFI.3.7</strain>
    </source>
</reference>
<protein>
    <submittedName>
        <fullName evidence="1">Uncharacterized protein</fullName>
    </submittedName>
</protein>
<evidence type="ECO:0000313" key="2">
    <source>
        <dbReference type="Proteomes" id="UP001200313"/>
    </source>
</evidence>
<dbReference type="EMBL" id="JAKNJB010000014">
    <property type="protein sequence ID" value="MCG4527315.1"/>
    <property type="molecule type" value="Genomic_DNA"/>
</dbReference>
<evidence type="ECO:0000313" key="1">
    <source>
        <dbReference type="EMBL" id="MCG4527315.1"/>
    </source>
</evidence>
<accession>A0ABS9M951</accession>
<name>A0ABS9M951_9FIRM</name>